<keyword evidence="5 12" id="KW-0963">Cytoplasm</keyword>
<keyword evidence="9 12" id="KW-0456">Lyase</keyword>
<evidence type="ECO:0000256" key="15">
    <source>
        <dbReference type="PIRSR" id="PIRSR001365-2"/>
    </source>
</evidence>
<dbReference type="PRINTS" id="PR00146">
    <property type="entry name" value="DHPICSNTHASE"/>
</dbReference>
<keyword evidence="10 12" id="KW-0704">Schiff base</keyword>
<dbReference type="AlphaFoldDB" id="A0A7M2YW55"/>
<evidence type="ECO:0000256" key="9">
    <source>
        <dbReference type="ARBA" id="ARBA00023239"/>
    </source>
</evidence>
<gene>
    <name evidence="12" type="primary">dapA</name>
    <name evidence="16" type="ORF">Gocc_1939</name>
</gene>
<dbReference type="GO" id="GO:0005737">
    <property type="term" value="C:cytoplasm"/>
    <property type="evidence" value="ECO:0007669"/>
    <property type="project" value="UniProtKB-SubCell"/>
</dbReference>
<accession>A0A7M2YW55</accession>
<comment type="similarity">
    <text evidence="3 12 13">Belongs to the DapA family.</text>
</comment>
<keyword evidence="17" id="KW-1185">Reference proteome</keyword>
<dbReference type="GO" id="GO:0019877">
    <property type="term" value="P:diaminopimelate biosynthetic process"/>
    <property type="evidence" value="ECO:0007669"/>
    <property type="project" value="UniProtKB-UniRule"/>
</dbReference>
<reference evidence="16 17" key="1">
    <citation type="submission" date="2018-07" db="EMBL/GenBank/DDBJ databases">
        <title>High-quality-draft genome sequence of Gaiella occulta.</title>
        <authorList>
            <person name="Severino R."/>
            <person name="Froufe H.J.C."/>
            <person name="Rainey F.A."/>
            <person name="Barroso C."/>
            <person name="Albuquerque L."/>
            <person name="Lobo-Da-Cunha A."/>
            <person name="Da Costa M.S."/>
            <person name="Egas C."/>
        </authorList>
    </citation>
    <scope>NUCLEOTIDE SEQUENCE [LARGE SCALE GENOMIC DNA]</scope>
    <source>
        <strain evidence="16 17">F2-233</strain>
    </source>
</reference>
<dbReference type="PANTHER" id="PTHR12128">
    <property type="entry name" value="DIHYDRODIPICOLINATE SYNTHASE"/>
    <property type="match status" value="1"/>
</dbReference>
<dbReference type="Gene3D" id="3.20.20.70">
    <property type="entry name" value="Aldolase class I"/>
    <property type="match status" value="1"/>
</dbReference>
<comment type="subcellular location">
    <subcellularLocation>
        <location evidence="12">Cytoplasm</location>
    </subcellularLocation>
</comment>
<keyword evidence="7 12" id="KW-0220">Diaminopimelate biosynthesis</keyword>
<dbReference type="InterPro" id="IPR002220">
    <property type="entry name" value="DapA-like"/>
</dbReference>
<feature type="active site" description="Proton donor/acceptor" evidence="12 14">
    <location>
        <position position="140"/>
    </location>
</feature>
<dbReference type="InterPro" id="IPR013785">
    <property type="entry name" value="Aldolase_TIM"/>
</dbReference>
<evidence type="ECO:0000256" key="10">
    <source>
        <dbReference type="ARBA" id="ARBA00023270"/>
    </source>
</evidence>
<dbReference type="InterPro" id="IPR005263">
    <property type="entry name" value="DapA"/>
</dbReference>
<feature type="binding site" evidence="12 15">
    <location>
        <position position="211"/>
    </location>
    <ligand>
        <name>pyruvate</name>
        <dbReference type="ChEBI" id="CHEBI:15361"/>
    </ligand>
</feature>
<organism evidence="16 17">
    <name type="scientific">Gaiella occulta</name>
    <dbReference type="NCBI Taxonomy" id="1002870"/>
    <lineage>
        <taxon>Bacteria</taxon>
        <taxon>Bacillati</taxon>
        <taxon>Actinomycetota</taxon>
        <taxon>Thermoleophilia</taxon>
        <taxon>Gaiellales</taxon>
        <taxon>Gaiellaceae</taxon>
        <taxon>Gaiella</taxon>
    </lineage>
</organism>
<comment type="function">
    <text evidence="1 12">Catalyzes the condensation of (S)-aspartate-beta-semialdehyde [(S)-ASA] and pyruvate to 4-hydroxy-tetrahydrodipicolinate (HTPA).</text>
</comment>
<proteinExistence type="inferred from homology"/>
<dbReference type="RefSeq" id="WP_114796361.1">
    <property type="nucleotide sequence ID" value="NZ_QQZY01000004.1"/>
</dbReference>
<dbReference type="EMBL" id="QQZY01000004">
    <property type="protein sequence ID" value="RDI74363.1"/>
    <property type="molecule type" value="Genomic_DNA"/>
</dbReference>
<dbReference type="Pfam" id="PF00701">
    <property type="entry name" value="DHDPS"/>
    <property type="match status" value="1"/>
</dbReference>
<keyword evidence="8 12" id="KW-0457">Lysine biosynthesis</keyword>
<evidence type="ECO:0000256" key="14">
    <source>
        <dbReference type="PIRSR" id="PIRSR001365-1"/>
    </source>
</evidence>
<evidence type="ECO:0000256" key="12">
    <source>
        <dbReference type="HAMAP-Rule" id="MF_00418"/>
    </source>
</evidence>
<comment type="subunit">
    <text evidence="12">Homotetramer; dimer of dimers.</text>
</comment>
<dbReference type="NCBIfam" id="TIGR02313">
    <property type="entry name" value="HpaI-NOT-DapA"/>
    <property type="match status" value="1"/>
</dbReference>
<comment type="pathway">
    <text evidence="2 12">Amino-acid biosynthesis; L-lysine biosynthesis via DAP pathway; (S)-tetrahydrodipicolinate from L-aspartate: step 3/4.</text>
</comment>
<evidence type="ECO:0000256" key="5">
    <source>
        <dbReference type="ARBA" id="ARBA00022490"/>
    </source>
</evidence>
<dbReference type="UniPathway" id="UPA00034">
    <property type="reaction ID" value="UER00017"/>
</dbReference>
<comment type="caution">
    <text evidence="16">The sequence shown here is derived from an EMBL/GenBank/DDBJ whole genome shotgun (WGS) entry which is preliminary data.</text>
</comment>
<comment type="catalytic activity">
    <reaction evidence="11 12">
        <text>L-aspartate 4-semialdehyde + pyruvate = (2S,4S)-4-hydroxy-2,3,4,5-tetrahydrodipicolinate + H2O + H(+)</text>
        <dbReference type="Rhea" id="RHEA:34171"/>
        <dbReference type="ChEBI" id="CHEBI:15361"/>
        <dbReference type="ChEBI" id="CHEBI:15377"/>
        <dbReference type="ChEBI" id="CHEBI:15378"/>
        <dbReference type="ChEBI" id="CHEBI:67139"/>
        <dbReference type="ChEBI" id="CHEBI:537519"/>
        <dbReference type="EC" id="4.3.3.7"/>
    </reaction>
</comment>
<dbReference type="GO" id="GO:0009089">
    <property type="term" value="P:lysine biosynthetic process via diaminopimelate"/>
    <property type="evidence" value="ECO:0007669"/>
    <property type="project" value="UniProtKB-UniRule"/>
</dbReference>
<dbReference type="EC" id="4.3.3.7" evidence="4 12"/>
<reference evidence="17" key="2">
    <citation type="journal article" date="2019" name="MicrobiologyOpen">
        <title>High-quality draft genome sequence of Gaiella occulta isolated from a 150 meter deep mineral water borehole and comparison with the genome sequences of other deep-branching lineages of the phylum Actinobacteria.</title>
        <authorList>
            <person name="Severino R."/>
            <person name="Froufe H.J.C."/>
            <person name="Barroso C."/>
            <person name="Albuquerque L."/>
            <person name="Lobo-da-Cunha A."/>
            <person name="da Costa M.S."/>
            <person name="Egas C."/>
        </authorList>
    </citation>
    <scope>NUCLEOTIDE SEQUENCE [LARGE SCALE GENOMIC DNA]</scope>
    <source>
        <strain evidence="17">F2-233</strain>
    </source>
</reference>
<dbReference type="HAMAP" id="MF_00418">
    <property type="entry name" value="DapA"/>
    <property type="match status" value="1"/>
</dbReference>
<protein>
    <recommendedName>
        <fullName evidence="4 12">4-hydroxy-tetrahydrodipicolinate synthase</fullName>
        <shortName evidence="12">HTPA synthase</shortName>
        <ecNumber evidence="4 12">4.3.3.7</ecNumber>
    </recommendedName>
</protein>
<dbReference type="PIRSF" id="PIRSF001365">
    <property type="entry name" value="DHDPS"/>
    <property type="match status" value="1"/>
</dbReference>
<evidence type="ECO:0000256" key="1">
    <source>
        <dbReference type="ARBA" id="ARBA00003294"/>
    </source>
</evidence>
<comment type="caution">
    <text evidence="12">Lacks conserved residue(s) required for the propagation of feature annotation.</text>
</comment>
<dbReference type="PANTHER" id="PTHR12128:SF66">
    <property type="entry name" value="4-HYDROXY-2-OXOGLUTARATE ALDOLASE, MITOCHONDRIAL"/>
    <property type="match status" value="1"/>
</dbReference>
<evidence type="ECO:0000313" key="17">
    <source>
        <dbReference type="Proteomes" id="UP000254134"/>
    </source>
</evidence>
<dbReference type="SUPFAM" id="SSF51569">
    <property type="entry name" value="Aldolase"/>
    <property type="match status" value="1"/>
</dbReference>
<evidence type="ECO:0000256" key="11">
    <source>
        <dbReference type="ARBA" id="ARBA00047836"/>
    </source>
</evidence>
<comment type="caution">
    <text evidence="12">Was originally thought to be a dihydrodipicolinate synthase (DHDPS), catalyzing the condensation of (S)-aspartate-beta-semialdehyde [(S)-ASA] and pyruvate to dihydrodipicolinate (DHDP). However, it was shown in E.coli that the product of the enzymatic reaction is not dihydrodipicolinate but in fact (4S)-4-hydroxy-2,3,4,5-tetrahydro-(2S)-dipicolinic acid (HTPA), and that the consecutive dehydration reaction leading to DHDP is not spontaneous but catalyzed by DapB.</text>
</comment>
<evidence type="ECO:0000256" key="3">
    <source>
        <dbReference type="ARBA" id="ARBA00007592"/>
    </source>
</evidence>
<feature type="active site" description="Schiff-base intermediate with substrate" evidence="12 14">
    <location>
        <position position="169"/>
    </location>
</feature>
<evidence type="ECO:0000256" key="4">
    <source>
        <dbReference type="ARBA" id="ARBA00012086"/>
    </source>
</evidence>
<dbReference type="NCBIfam" id="TIGR00674">
    <property type="entry name" value="dapA"/>
    <property type="match status" value="1"/>
</dbReference>
<feature type="site" description="Part of a proton relay during catalysis" evidence="12">
    <location>
        <position position="51"/>
    </location>
</feature>
<sequence>MTRRDPSTLRGSIVPLVTPFTADGSFDEATYLELIEWQIDSGSHGISTLGTTGEPTSMSLDEREHVTELAAHAIGGRVPFLPGTGTNNLDDTIRLTKTAERLGADAALVLVPYHVRPSQEGLYRYFRSVADAVELPIVIYNIPGRTAVNMEPSTMARLRRDAPNVVGAKESNKDFEHVSRVLHACGRDFLVYSGIELLCYPVLAIGGAGHVSATANLLPREIARLYDLVAAGRFADALDLHYHLLPLNDVLFVETNPGPLKYALGLTGKITPVLRAPLCEPSPENQEKIRATLALYDLLPAEVPA</sequence>
<evidence type="ECO:0000256" key="2">
    <source>
        <dbReference type="ARBA" id="ARBA00005120"/>
    </source>
</evidence>
<evidence type="ECO:0000313" key="16">
    <source>
        <dbReference type="EMBL" id="RDI74363.1"/>
    </source>
</evidence>
<dbReference type="InterPro" id="IPR012691">
    <property type="entry name" value="HpaI_NOT_DapA"/>
</dbReference>
<dbReference type="SMART" id="SM01130">
    <property type="entry name" value="DHDPS"/>
    <property type="match status" value="1"/>
</dbReference>
<dbReference type="OrthoDB" id="9782828at2"/>
<feature type="binding site" evidence="12 15">
    <location>
        <position position="52"/>
    </location>
    <ligand>
        <name>pyruvate</name>
        <dbReference type="ChEBI" id="CHEBI:15361"/>
    </ligand>
</feature>
<evidence type="ECO:0000256" key="8">
    <source>
        <dbReference type="ARBA" id="ARBA00023154"/>
    </source>
</evidence>
<dbReference type="Proteomes" id="UP000254134">
    <property type="component" value="Unassembled WGS sequence"/>
</dbReference>
<keyword evidence="6 12" id="KW-0028">Amino-acid biosynthesis</keyword>
<dbReference type="CDD" id="cd00950">
    <property type="entry name" value="DHDPS"/>
    <property type="match status" value="1"/>
</dbReference>
<evidence type="ECO:0000256" key="6">
    <source>
        <dbReference type="ARBA" id="ARBA00022605"/>
    </source>
</evidence>
<evidence type="ECO:0000256" key="7">
    <source>
        <dbReference type="ARBA" id="ARBA00022915"/>
    </source>
</evidence>
<evidence type="ECO:0000256" key="13">
    <source>
        <dbReference type="PIRNR" id="PIRNR001365"/>
    </source>
</evidence>
<name>A0A7M2YW55_9ACTN</name>
<dbReference type="GO" id="GO:0008840">
    <property type="term" value="F:4-hydroxy-tetrahydrodipicolinate synthase activity"/>
    <property type="evidence" value="ECO:0007669"/>
    <property type="project" value="UniProtKB-UniRule"/>
</dbReference>